<keyword evidence="4" id="KW-1185">Reference proteome</keyword>
<dbReference type="RefSeq" id="WP_074521106.1">
    <property type="nucleotide sequence ID" value="NZ_FNHZ01000002.1"/>
</dbReference>
<evidence type="ECO:0000313" key="4">
    <source>
        <dbReference type="Proteomes" id="UP000187651"/>
    </source>
</evidence>
<name>A0A1G9V981_9FIRM</name>
<dbReference type="FunFam" id="2.40.50.100:FF:000003">
    <property type="entry name" value="Acetyl-CoA carboxylase biotin carboxyl carrier protein"/>
    <property type="match status" value="1"/>
</dbReference>
<dbReference type="SUPFAM" id="SSF51230">
    <property type="entry name" value="Single hybrid motif"/>
    <property type="match status" value="1"/>
</dbReference>
<dbReference type="CDD" id="cd06850">
    <property type="entry name" value="biotinyl_domain"/>
    <property type="match status" value="1"/>
</dbReference>
<dbReference type="InterPro" id="IPR050709">
    <property type="entry name" value="Biotin_Carboxyl_Carrier/Decarb"/>
</dbReference>
<dbReference type="AlphaFoldDB" id="A0A1G9V981"/>
<dbReference type="PROSITE" id="PS50968">
    <property type="entry name" value="BIOTINYL_LIPOYL"/>
    <property type="match status" value="1"/>
</dbReference>
<dbReference type="Proteomes" id="UP000187651">
    <property type="component" value="Unassembled WGS sequence"/>
</dbReference>
<evidence type="ECO:0000259" key="2">
    <source>
        <dbReference type="PROSITE" id="PS50968"/>
    </source>
</evidence>
<evidence type="ECO:0000313" key="3">
    <source>
        <dbReference type="EMBL" id="SDM68744.1"/>
    </source>
</evidence>
<dbReference type="PROSITE" id="PS00188">
    <property type="entry name" value="BIOTIN"/>
    <property type="match status" value="1"/>
</dbReference>
<protein>
    <submittedName>
        <fullName evidence="3">Biotin-requiring enzyme</fullName>
    </submittedName>
</protein>
<reference evidence="4" key="1">
    <citation type="submission" date="2016-10" db="EMBL/GenBank/DDBJ databases">
        <authorList>
            <person name="Varghese N."/>
            <person name="Submissions S."/>
        </authorList>
    </citation>
    <scope>NUCLEOTIDE SEQUENCE [LARGE SCALE GENOMIC DNA]</scope>
    <source>
        <strain evidence="4">M83</strain>
    </source>
</reference>
<accession>A0A1G9V981</accession>
<dbReference type="PANTHER" id="PTHR45266:SF3">
    <property type="entry name" value="OXALOACETATE DECARBOXYLASE ALPHA CHAIN"/>
    <property type="match status" value="1"/>
</dbReference>
<feature type="domain" description="Lipoyl-binding" evidence="2">
    <location>
        <begin position="44"/>
        <end position="121"/>
    </location>
</feature>
<dbReference type="EMBL" id="FNHZ01000002">
    <property type="protein sequence ID" value="SDM68744.1"/>
    <property type="molecule type" value="Genomic_DNA"/>
</dbReference>
<gene>
    <name evidence="3" type="ORF">SAMN05216544_0867</name>
</gene>
<dbReference type="InterPro" id="IPR011053">
    <property type="entry name" value="Single_hybrid_motif"/>
</dbReference>
<dbReference type="Pfam" id="PF00364">
    <property type="entry name" value="Biotin_lipoyl"/>
    <property type="match status" value="1"/>
</dbReference>
<dbReference type="Gene3D" id="2.40.50.100">
    <property type="match status" value="1"/>
</dbReference>
<dbReference type="PANTHER" id="PTHR45266">
    <property type="entry name" value="OXALOACETATE DECARBOXYLASE ALPHA CHAIN"/>
    <property type="match status" value="1"/>
</dbReference>
<organism evidence="3 4">
    <name type="scientific">Lachnospira pectinoschiza</name>
    <dbReference type="NCBI Taxonomy" id="28052"/>
    <lineage>
        <taxon>Bacteria</taxon>
        <taxon>Bacillati</taxon>
        <taxon>Bacillota</taxon>
        <taxon>Clostridia</taxon>
        <taxon>Lachnospirales</taxon>
        <taxon>Lachnospiraceae</taxon>
        <taxon>Lachnospira</taxon>
    </lineage>
</organism>
<keyword evidence="1" id="KW-0092">Biotin</keyword>
<sequence length="121" mass="12201">MKNYTITVNGNVYEVSVEENGAGVSTASQASTTKAAAPKAVAKPASTGAAGAIKVNAPMPGKILKLNVKAGDSVKKGDVLMVLEAMKMENEIQAPQDGVVASVNVAASESVESGQLLASLN</sequence>
<dbReference type="OrthoDB" id="9812676at2"/>
<dbReference type="InterPro" id="IPR001882">
    <property type="entry name" value="Biotin_BS"/>
</dbReference>
<evidence type="ECO:0000256" key="1">
    <source>
        <dbReference type="ARBA" id="ARBA00023267"/>
    </source>
</evidence>
<proteinExistence type="predicted"/>
<dbReference type="InterPro" id="IPR000089">
    <property type="entry name" value="Biotin_lipoyl"/>
</dbReference>